<evidence type="ECO:0000313" key="2">
    <source>
        <dbReference type="EMBL" id="BBH17209.1"/>
    </source>
</evidence>
<dbReference type="KEGG" id="nbe:Back2_14960"/>
<evidence type="ECO:0000256" key="1">
    <source>
        <dbReference type="SAM" id="Phobius"/>
    </source>
</evidence>
<organism evidence="2 3">
    <name type="scientific">Nocardioides baekrokdamisoli</name>
    <dbReference type="NCBI Taxonomy" id="1804624"/>
    <lineage>
        <taxon>Bacteria</taxon>
        <taxon>Bacillati</taxon>
        <taxon>Actinomycetota</taxon>
        <taxon>Actinomycetes</taxon>
        <taxon>Propionibacteriales</taxon>
        <taxon>Nocardioidaceae</taxon>
        <taxon>Nocardioides</taxon>
    </lineage>
</organism>
<proteinExistence type="predicted"/>
<keyword evidence="1" id="KW-0812">Transmembrane</keyword>
<dbReference type="Proteomes" id="UP000271573">
    <property type="component" value="Chromosome"/>
</dbReference>
<keyword evidence="3" id="KW-1185">Reference proteome</keyword>
<gene>
    <name evidence="2" type="ORF">Back2_14960</name>
</gene>
<dbReference type="AlphaFoldDB" id="A0A3G9J2I4"/>
<keyword evidence="1" id="KW-0472">Membrane</keyword>
<evidence type="ECO:0000313" key="3">
    <source>
        <dbReference type="Proteomes" id="UP000271573"/>
    </source>
</evidence>
<keyword evidence="1" id="KW-1133">Transmembrane helix</keyword>
<reference evidence="2 3" key="1">
    <citation type="submission" date="2018-11" db="EMBL/GenBank/DDBJ databases">
        <title>Complete genome sequence of Nocardioides baekrokdamisoli strain KCTC 39748.</title>
        <authorList>
            <person name="Kang S.W."/>
            <person name="Lee K.C."/>
            <person name="Kim K.K."/>
            <person name="Kim J.S."/>
            <person name="Kim D.S."/>
            <person name="Ko S.H."/>
            <person name="Yang S.H."/>
            <person name="Shin Y.K."/>
            <person name="Lee J.S."/>
        </authorList>
    </citation>
    <scope>NUCLEOTIDE SEQUENCE [LARGE SCALE GENOMIC DNA]</scope>
    <source>
        <strain evidence="2 3">KCTC 39748</strain>
    </source>
</reference>
<dbReference type="InterPro" id="IPR007047">
    <property type="entry name" value="Flp_Fap"/>
</dbReference>
<dbReference type="RefSeq" id="WP_125568208.1">
    <property type="nucleotide sequence ID" value="NZ_AP019307.1"/>
</dbReference>
<protein>
    <recommendedName>
        <fullName evidence="4">Flp family type IVb pilin</fullName>
    </recommendedName>
</protein>
<dbReference type="EMBL" id="AP019307">
    <property type="protein sequence ID" value="BBH17209.1"/>
    <property type="molecule type" value="Genomic_DNA"/>
</dbReference>
<sequence length="64" mass="6651">MNNIQAAIVALQARFFGIDDERGATATEYALLLAFIAIVIIVAVTLLGSNITGLFNNAASSIAP</sequence>
<name>A0A3G9J2I4_9ACTN</name>
<feature type="transmembrane region" description="Helical" evidence="1">
    <location>
        <begin position="29"/>
        <end position="47"/>
    </location>
</feature>
<dbReference type="Pfam" id="PF04964">
    <property type="entry name" value="Flp_Fap"/>
    <property type="match status" value="1"/>
</dbReference>
<accession>A0A3G9J2I4</accession>
<evidence type="ECO:0008006" key="4">
    <source>
        <dbReference type="Google" id="ProtNLM"/>
    </source>
</evidence>